<dbReference type="Proteomes" id="UP000032254">
    <property type="component" value="Unassembled WGS sequence"/>
</dbReference>
<proteinExistence type="predicted"/>
<keyword evidence="2" id="KW-1185">Reference proteome</keyword>
<protein>
    <submittedName>
        <fullName evidence="1">Uncharacterized protein</fullName>
    </submittedName>
</protein>
<dbReference type="AlphaFoldDB" id="A0A0D0WRE6"/>
<evidence type="ECO:0000313" key="1">
    <source>
        <dbReference type="EMBL" id="KIR61299.1"/>
    </source>
</evidence>
<dbReference type="PATRIC" id="fig|47853.6.peg.5590"/>
<organism evidence="1 2">
    <name type="scientific">Micromonospora haikouensis</name>
    <dbReference type="NCBI Taxonomy" id="686309"/>
    <lineage>
        <taxon>Bacteria</taxon>
        <taxon>Bacillati</taxon>
        <taxon>Actinomycetota</taxon>
        <taxon>Actinomycetes</taxon>
        <taxon>Micromonosporales</taxon>
        <taxon>Micromonosporaceae</taxon>
        <taxon>Micromonospora</taxon>
    </lineage>
</organism>
<dbReference type="RefSeq" id="WP_043968117.1">
    <property type="nucleotide sequence ID" value="NZ_JXSX01000003.1"/>
</dbReference>
<dbReference type="GeneID" id="301307619"/>
<dbReference type="EMBL" id="JXSX01000003">
    <property type="protein sequence ID" value="KIR61299.1"/>
    <property type="molecule type" value="Genomic_DNA"/>
</dbReference>
<sequence length="59" mass="6338">MLQVITGMYFGDVALNATEHRRTLFTNADFSAVGPVDLPVGTLTPAIDTDVVNTEPFPT</sequence>
<reference evidence="1 2" key="1">
    <citation type="submission" date="2015-01" db="EMBL/GenBank/DDBJ databases">
        <title>Sequencing and annotation of Micromonospora carbonacea strain JXNU-1 genome.</title>
        <authorList>
            <person name="Long Z."/>
            <person name="Huang Y."/>
            <person name="Jiang Y."/>
        </authorList>
    </citation>
    <scope>NUCLEOTIDE SEQUENCE [LARGE SCALE GENOMIC DNA]</scope>
    <source>
        <strain evidence="1 2">JXNU-1</strain>
    </source>
</reference>
<comment type="caution">
    <text evidence="1">The sequence shown here is derived from an EMBL/GenBank/DDBJ whole genome shotgun (WGS) entry which is preliminary data.</text>
</comment>
<name>A0A0D0WRE6_9ACTN</name>
<gene>
    <name evidence="1" type="ORF">TK50_26705</name>
</gene>
<accession>A0A0D0WRE6</accession>
<evidence type="ECO:0000313" key="2">
    <source>
        <dbReference type="Proteomes" id="UP000032254"/>
    </source>
</evidence>